<feature type="transmembrane region" description="Helical" evidence="8">
    <location>
        <begin position="156"/>
        <end position="181"/>
    </location>
</feature>
<keyword evidence="10" id="KW-1185">Reference proteome</keyword>
<comment type="subcellular location">
    <subcellularLocation>
        <location evidence="1">Cell membrane</location>
        <topology evidence="1">Multi-pass membrane protein</topology>
    </subcellularLocation>
</comment>
<dbReference type="Proteomes" id="UP000199516">
    <property type="component" value="Unassembled WGS sequence"/>
</dbReference>
<evidence type="ECO:0000256" key="3">
    <source>
        <dbReference type="ARBA" id="ARBA00022448"/>
    </source>
</evidence>
<evidence type="ECO:0000313" key="9">
    <source>
        <dbReference type="EMBL" id="SFE97529.1"/>
    </source>
</evidence>
<proteinExistence type="inferred from homology"/>
<dbReference type="OrthoDB" id="9793390at2"/>
<evidence type="ECO:0000256" key="4">
    <source>
        <dbReference type="ARBA" id="ARBA00022475"/>
    </source>
</evidence>
<dbReference type="PANTHER" id="PTHR21716:SF53">
    <property type="entry name" value="PERMEASE PERM-RELATED"/>
    <property type="match status" value="1"/>
</dbReference>
<evidence type="ECO:0000256" key="6">
    <source>
        <dbReference type="ARBA" id="ARBA00022989"/>
    </source>
</evidence>
<feature type="transmembrane region" description="Helical" evidence="8">
    <location>
        <begin position="303"/>
        <end position="322"/>
    </location>
</feature>
<name>A0A1I2EXM2_9BACI</name>
<dbReference type="AlphaFoldDB" id="A0A1I2EXM2"/>
<keyword evidence="7 8" id="KW-0472">Membrane</keyword>
<dbReference type="GO" id="GO:0005886">
    <property type="term" value="C:plasma membrane"/>
    <property type="evidence" value="ECO:0007669"/>
    <property type="project" value="UniProtKB-SubCell"/>
</dbReference>
<evidence type="ECO:0000256" key="2">
    <source>
        <dbReference type="ARBA" id="ARBA00009773"/>
    </source>
</evidence>
<dbReference type="GO" id="GO:0055085">
    <property type="term" value="P:transmembrane transport"/>
    <property type="evidence" value="ECO:0007669"/>
    <property type="project" value="TreeGrafter"/>
</dbReference>
<feature type="transmembrane region" description="Helical" evidence="8">
    <location>
        <begin position="270"/>
        <end position="291"/>
    </location>
</feature>
<evidence type="ECO:0000256" key="8">
    <source>
        <dbReference type="SAM" id="Phobius"/>
    </source>
</evidence>
<reference evidence="9 10" key="1">
    <citation type="submission" date="2016-10" db="EMBL/GenBank/DDBJ databases">
        <authorList>
            <person name="de Groot N.N."/>
        </authorList>
    </citation>
    <scope>NUCLEOTIDE SEQUENCE [LARGE SCALE GENOMIC DNA]</scope>
    <source>
        <strain evidence="9 10">DSM 23995</strain>
    </source>
</reference>
<feature type="transmembrane region" description="Helical" evidence="8">
    <location>
        <begin position="217"/>
        <end position="238"/>
    </location>
</feature>
<gene>
    <name evidence="9" type="ORF">SAMN05192532_10773</name>
</gene>
<keyword evidence="5 8" id="KW-0812">Transmembrane</keyword>
<dbReference type="InterPro" id="IPR002549">
    <property type="entry name" value="AI-2E-like"/>
</dbReference>
<feature type="transmembrane region" description="Helical" evidence="8">
    <location>
        <begin position="36"/>
        <end position="54"/>
    </location>
</feature>
<sequence length="360" mass="39963">MPKTKWFYFLYSVIFILLILYLGTQVSFLFRPIGQAIGALAPVLIIGTILYYILRPLVRLLDKWLPTSLSIILIFSLFAGGFSAFIIWVGPILQNQVNNLVENVPSYTENVQGWAQQMMQHPYVQRIRSEEAFQSLDPGSIADNFSNYVGSLGDNILGFIGALFSIITVLVILPFVLFFLLKDGHKLPGNILRFLPKEQSKEGKQILQDMDHTLSSYIQGQAIVSVCVGILSLIAYLIIGLDYPLILAMVAMFTNLIPFIGPFIGTIPAVIVALFDSPLTAFWVIVAILVIQQTESNFISPNVMGKALAIHPLTIILLLLLAGNVAGLVGLILCIPIYAVSKVIVQNIYRLLRLRYPQIP</sequence>
<comment type="similarity">
    <text evidence="2">Belongs to the autoinducer-2 exporter (AI-2E) (TC 2.A.86) family.</text>
</comment>
<organism evidence="9 10">
    <name type="scientific">Alteribacillus iranensis</name>
    <dbReference type="NCBI Taxonomy" id="930128"/>
    <lineage>
        <taxon>Bacteria</taxon>
        <taxon>Bacillati</taxon>
        <taxon>Bacillota</taxon>
        <taxon>Bacilli</taxon>
        <taxon>Bacillales</taxon>
        <taxon>Bacillaceae</taxon>
        <taxon>Alteribacillus</taxon>
    </lineage>
</organism>
<feature type="transmembrane region" description="Helical" evidence="8">
    <location>
        <begin position="6"/>
        <end position="24"/>
    </location>
</feature>
<dbReference type="PANTHER" id="PTHR21716">
    <property type="entry name" value="TRANSMEMBRANE PROTEIN"/>
    <property type="match status" value="1"/>
</dbReference>
<keyword evidence="4" id="KW-1003">Cell membrane</keyword>
<dbReference type="RefSeq" id="WP_091663281.1">
    <property type="nucleotide sequence ID" value="NZ_FONT01000007.1"/>
</dbReference>
<evidence type="ECO:0000256" key="1">
    <source>
        <dbReference type="ARBA" id="ARBA00004651"/>
    </source>
</evidence>
<protein>
    <submittedName>
        <fullName evidence="9">Predicted PurR-regulated permease PerM</fullName>
    </submittedName>
</protein>
<dbReference type="STRING" id="930128.SAMN05192532_10773"/>
<dbReference type="Pfam" id="PF01594">
    <property type="entry name" value="AI-2E_transport"/>
    <property type="match status" value="1"/>
</dbReference>
<dbReference type="EMBL" id="FONT01000007">
    <property type="protein sequence ID" value="SFE97529.1"/>
    <property type="molecule type" value="Genomic_DNA"/>
</dbReference>
<evidence type="ECO:0000256" key="5">
    <source>
        <dbReference type="ARBA" id="ARBA00022692"/>
    </source>
</evidence>
<keyword evidence="6 8" id="KW-1133">Transmembrane helix</keyword>
<keyword evidence="3" id="KW-0813">Transport</keyword>
<evidence type="ECO:0000313" key="10">
    <source>
        <dbReference type="Proteomes" id="UP000199516"/>
    </source>
</evidence>
<feature type="transmembrane region" description="Helical" evidence="8">
    <location>
        <begin position="69"/>
        <end position="89"/>
    </location>
</feature>
<evidence type="ECO:0000256" key="7">
    <source>
        <dbReference type="ARBA" id="ARBA00023136"/>
    </source>
</evidence>
<feature type="transmembrane region" description="Helical" evidence="8">
    <location>
        <begin position="245"/>
        <end position="264"/>
    </location>
</feature>
<accession>A0A1I2EXM2</accession>